<dbReference type="GeneID" id="54358011"/>
<dbReference type="OrthoDB" id="9977941at2759"/>
<dbReference type="PANTHER" id="PTHR42060">
    <property type="entry name" value="NHL REPEAT-CONTAINING PROTEIN-RELATED"/>
    <property type="match status" value="1"/>
</dbReference>
<reference evidence="2" key="2">
    <citation type="submission" date="2020-04" db="EMBL/GenBank/DDBJ databases">
        <authorList>
            <consortium name="NCBI Genome Project"/>
        </authorList>
    </citation>
    <scope>NUCLEOTIDE SEQUENCE</scope>
    <source>
        <strain evidence="2">CBS 342.82</strain>
    </source>
</reference>
<keyword evidence="1" id="KW-1185">Reference proteome</keyword>
<dbReference type="RefSeq" id="XP_033455138.1">
    <property type="nucleotide sequence ID" value="XM_033600211.1"/>
</dbReference>
<gene>
    <name evidence="2" type="ORF">K489DRAFT_292106</name>
</gene>
<evidence type="ECO:0000313" key="1">
    <source>
        <dbReference type="Proteomes" id="UP000504637"/>
    </source>
</evidence>
<dbReference type="Gene3D" id="2.120.10.30">
    <property type="entry name" value="TolB, C-terminal domain"/>
    <property type="match status" value="1"/>
</dbReference>
<dbReference type="AlphaFoldDB" id="A0A6J3LU05"/>
<sequence>QYPLLTWIENLAVRANGNILAVSNTSPILREFDPDTNNILFVHDFSAYGNALQGITKVISDVFAVDVLTCDIVGTQTCTPGSGSVWRVDFRNCKSLNDLPEVTKVAVLPGAGLLNGMATLQPREGIILMADSLFGSIWRANIWTGEAGFLFGTQEMTATSEISSGVNGIRVAKDHLYFTNSARGTLYKIPIDPRTGMHTGDASTIASGLIGPDDFELDPQKGVAYVCDGVGKQLLEVCLQTGAIQLLLDLPGPTSARWGKSRSHGASRLFVSTSGGLQQYLDHNVTIGGAVYEVTI</sequence>
<dbReference type="PANTHER" id="PTHR42060:SF1">
    <property type="entry name" value="NHL REPEAT-CONTAINING PROTEIN"/>
    <property type="match status" value="1"/>
</dbReference>
<organism evidence="2">
    <name type="scientific">Dissoconium aciculare CBS 342.82</name>
    <dbReference type="NCBI Taxonomy" id="1314786"/>
    <lineage>
        <taxon>Eukaryota</taxon>
        <taxon>Fungi</taxon>
        <taxon>Dikarya</taxon>
        <taxon>Ascomycota</taxon>
        <taxon>Pezizomycotina</taxon>
        <taxon>Dothideomycetes</taxon>
        <taxon>Dothideomycetidae</taxon>
        <taxon>Mycosphaerellales</taxon>
        <taxon>Dissoconiaceae</taxon>
        <taxon>Dissoconium</taxon>
    </lineage>
</organism>
<protein>
    <recommendedName>
        <fullName evidence="3">SMP-30/Gluconolactonase/LRE-like region domain-containing protein</fullName>
    </recommendedName>
</protein>
<evidence type="ECO:0008006" key="3">
    <source>
        <dbReference type="Google" id="ProtNLM"/>
    </source>
</evidence>
<dbReference type="InterPro" id="IPR011042">
    <property type="entry name" value="6-blade_b-propeller_TolB-like"/>
</dbReference>
<dbReference type="SUPFAM" id="SSF63829">
    <property type="entry name" value="Calcium-dependent phosphotriesterase"/>
    <property type="match status" value="1"/>
</dbReference>
<evidence type="ECO:0000313" key="2">
    <source>
        <dbReference type="RefSeq" id="XP_033455138.1"/>
    </source>
</evidence>
<dbReference type="Proteomes" id="UP000504637">
    <property type="component" value="Unplaced"/>
</dbReference>
<reference evidence="2" key="3">
    <citation type="submission" date="2025-08" db="UniProtKB">
        <authorList>
            <consortium name="RefSeq"/>
        </authorList>
    </citation>
    <scope>IDENTIFICATION</scope>
    <source>
        <strain evidence="2">CBS 342.82</strain>
    </source>
</reference>
<accession>A0A6J3LU05</accession>
<proteinExistence type="predicted"/>
<reference evidence="2" key="1">
    <citation type="submission" date="2020-01" db="EMBL/GenBank/DDBJ databases">
        <authorList>
            <consortium name="DOE Joint Genome Institute"/>
            <person name="Haridas S."/>
            <person name="Albert R."/>
            <person name="Binder M."/>
            <person name="Bloem J."/>
            <person name="Labutti K."/>
            <person name="Salamov A."/>
            <person name="Andreopoulos B."/>
            <person name="Baker S.E."/>
            <person name="Barry K."/>
            <person name="Bills G."/>
            <person name="Bluhm B.H."/>
            <person name="Cannon C."/>
            <person name="Castanera R."/>
            <person name="Culley D.E."/>
            <person name="Daum C."/>
            <person name="Ezra D."/>
            <person name="Gonzalez J.B."/>
            <person name="Henrissat B."/>
            <person name="Kuo A."/>
            <person name="Liang C."/>
            <person name="Lipzen A."/>
            <person name="Lutzoni F."/>
            <person name="Magnuson J."/>
            <person name="Mondo S."/>
            <person name="Nolan M."/>
            <person name="Ohm R."/>
            <person name="Pangilinan J."/>
            <person name="Park H.-J."/>
            <person name="Ramirez L."/>
            <person name="Alfaro M."/>
            <person name="Sun H."/>
            <person name="Tritt A."/>
            <person name="Yoshinaga Y."/>
            <person name="Zwiers L.-H."/>
            <person name="Turgeon B.G."/>
            <person name="Goodwin S.B."/>
            <person name="Spatafora J.W."/>
            <person name="Crous P.W."/>
            <person name="Grigoriev I.V."/>
        </authorList>
    </citation>
    <scope>NUCLEOTIDE SEQUENCE</scope>
    <source>
        <strain evidence="2">CBS 342.82</strain>
    </source>
</reference>
<dbReference type="InterPro" id="IPR052998">
    <property type="entry name" value="Hetero-Diels-Alderase-like"/>
</dbReference>
<name>A0A6J3LU05_9PEZI</name>
<feature type="non-terminal residue" evidence="2">
    <location>
        <position position="1"/>
    </location>
</feature>